<dbReference type="PATRIC" id="fig|626887.3.peg.3160"/>
<sequence length="354" mass="40080">MAARDHSLPPGFDKNTIRKILVIRLGPFGDGLLTTAYFETVKRFFPNAKLHYLIKEPYHKSAVRHPFIDKLVTIPESQGGRLRYLMERLGLVKRLRAEKYDLIIDSQNKPSSQYLVLLSGSRFRLGYDERALSWIYNIKASRAPKRYTASRRFDILKPLGIEEEPFQLYFPIPDDCQGAIDRWLYAQDLRDGRFVVIAPGSRQARKKWRTDYYAAVADQVQTELGLRVVLLWAPKEKEDAETMARLMTTRAVMAPPTSLEEGVALVKRCRLLICNDSGLNHMAVTTKTTTLALFGPMNPISWSPSTIFSHHHHLYVPGGVKLGDGSFGITPAMVLETAREILYTSSTPVVEEAG</sequence>
<protein>
    <submittedName>
        <fullName evidence="3">Lipopolysaccharide heptosyltransferase family protein</fullName>
    </submittedName>
</protein>
<dbReference type="eggNOG" id="COG0859">
    <property type="taxonomic scope" value="Bacteria"/>
</dbReference>
<proteinExistence type="predicted"/>
<gene>
    <name evidence="3" type="ORF">J057_15810</name>
</gene>
<name>N6WVK3_9GAMM</name>
<dbReference type="InterPro" id="IPR051199">
    <property type="entry name" value="LPS_LOS_Heptosyltrfase"/>
</dbReference>
<dbReference type="PANTHER" id="PTHR30160">
    <property type="entry name" value="TETRAACYLDISACCHARIDE 4'-KINASE-RELATED"/>
    <property type="match status" value="1"/>
</dbReference>
<evidence type="ECO:0000256" key="1">
    <source>
        <dbReference type="ARBA" id="ARBA00022676"/>
    </source>
</evidence>
<dbReference type="SUPFAM" id="SSF53756">
    <property type="entry name" value="UDP-Glycosyltransferase/glycogen phosphorylase"/>
    <property type="match status" value="1"/>
</dbReference>
<organism evidence="3 4">
    <name type="scientific">Marinobacter nanhaiticus D15-8W</name>
    <dbReference type="NCBI Taxonomy" id="626887"/>
    <lineage>
        <taxon>Bacteria</taxon>
        <taxon>Pseudomonadati</taxon>
        <taxon>Pseudomonadota</taxon>
        <taxon>Gammaproteobacteria</taxon>
        <taxon>Pseudomonadales</taxon>
        <taxon>Marinobacteraceae</taxon>
        <taxon>Marinobacter</taxon>
    </lineage>
</organism>
<comment type="caution">
    <text evidence="3">The sequence shown here is derived from an EMBL/GenBank/DDBJ whole genome shotgun (WGS) entry which is preliminary data.</text>
</comment>
<dbReference type="AlphaFoldDB" id="N6WVK3"/>
<dbReference type="STRING" id="626887.J057_15810"/>
<dbReference type="HOGENOM" id="CLU_038371_0_1_6"/>
<dbReference type="CDD" id="cd03789">
    <property type="entry name" value="GT9_LPS_heptosyltransferase"/>
    <property type="match status" value="1"/>
</dbReference>
<keyword evidence="4" id="KW-1185">Reference proteome</keyword>
<keyword evidence="1" id="KW-0328">Glycosyltransferase</keyword>
<dbReference type="GO" id="GO:0008713">
    <property type="term" value="F:ADP-heptose-lipopolysaccharide heptosyltransferase activity"/>
    <property type="evidence" value="ECO:0007669"/>
    <property type="project" value="TreeGrafter"/>
</dbReference>
<dbReference type="RefSeq" id="WP_004581104.1">
    <property type="nucleotide sequence ID" value="NZ_KB822693.1"/>
</dbReference>
<dbReference type="Proteomes" id="UP000013165">
    <property type="component" value="Unassembled WGS sequence"/>
</dbReference>
<reference evidence="3 4" key="1">
    <citation type="journal article" date="2013" name="Genome Announc.">
        <title>Genome Sequence of the Polycyclic Aromatic Hydrocarbon-Degrading Bacterium Strain Marinobacter nanhaiticus D15-8WT.</title>
        <authorList>
            <person name="Cui Z."/>
            <person name="Gao W."/>
            <person name="Li Q."/>
            <person name="Xu G."/>
            <person name="Zheng L."/>
        </authorList>
    </citation>
    <scope>NUCLEOTIDE SEQUENCE [LARGE SCALE GENOMIC DNA]</scope>
    <source>
        <strain evidence="3 4">D15-8W</strain>
    </source>
</reference>
<dbReference type="InterPro" id="IPR002201">
    <property type="entry name" value="Glyco_trans_9"/>
</dbReference>
<evidence type="ECO:0000256" key="2">
    <source>
        <dbReference type="ARBA" id="ARBA00022679"/>
    </source>
</evidence>
<dbReference type="Gene3D" id="3.40.50.2000">
    <property type="entry name" value="Glycogen Phosphorylase B"/>
    <property type="match status" value="2"/>
</dbReference>
<keyword evidence="2 3" id="KW-0808">Transferase</keyword>
<dbReference type="PANTHER" id="PTHR30160:SF1">
    <property type="entry name" value="LIPOPOLYSACCHARIDE 1,2-N-ACETYLGLUCOSAMINETRANSFERASE-RELATED"/>
    <property type="match status" value="1"/>
</dbReference>
<evidence type="ECO:0000313" key="4">
    <source>
        <dbReference type="Proteomes" id="UP000013165"/>
    </source>
</evidence>
<evidence type="ECO:0000313" key="3">
    <source>
        <dbReference type="EMBL" id="ENO12878.1"/>
    </source>
</evidence>
<accession>N6WVK3</accession>
<dbReference type="EMBL" id="APLQ01000014">
    <property type="protein sequence ID" value="ENO12878.1"/>
    <property type="molecule type" value="Genomic_DNA"/>
</dbReference>
<dbReference type="GO" id="GO:0005829">
    <property type="term" value="C:cytosol"/>
    <property type="evidence" value="ECO:0007669"/>
    <property type="project" value="TreeGrafter"/>
</dbReference>
<dbReference type="Pfam" id="PF01075">
    <property type="entry name" value="Glyco_transf_9"/>
    <property type="match status" value="1"/>
</dbReference>
<dbReference type="GO" id="GO:0009244">
    <property type="term" value="P:lipopolysaccharide core region biosynthetic process"/>
    <property type="evidence" value="ECO:0007669"/>
    <property type="project" value="TreeGrafter"/>
</dbReference>